<proteinExistence type="predicted"/>
<dbReference type="PROSITE" id="PS50249">
    <property type="entry name" value="MPN"/>
    <property type="match status" value="1"/>
</dbReference>
<reference evidence="7" key="1">
    <citation type="submission" date="2019-02" db="EMBL/GenBank/DDBJ databases">
        <authorList>
            <person name="Gruber-Vodicka R. H."/>
            <person name="Seah K. B. B."/>
        </authorList>
    </citation>
    <scope>NUCLEOTIDE SEQUENCE</scope>
    <source>
        <strain evidence="7">BECK_DK47</strain>
    </source>
</reference>
<accession>A0A450RYU9</accession>
<name>A0A450RYU9_9GAMM</name>
<dbReference type="EMBL" id="CAADEX010000007">
    <property type="protein sequence ID" value="VFJ44237.1"/>
    <property type="molecule type" value="Genomic_DNA"/>
</dbReference>
<evidence type="ECO:0000313" key="7">
    <source>
        <dbReference type="EMBL" id="VFJ44237.1"/>
    </source>
</evidence>
<protein>
    <submittedName>
        <fullName evidence="7">RadC-like JAB domain-containing protein</fullName>
    </submittedName>
</protein>
<keyword evidence="3" id="KW-0378">Hydrolase</keyword>
<organism evidence="7">
    <name type="scientific">Candidatus Kentrum sp. DK</name>
    <dbReference type="NCBI Taxonomy" id="2126562"/>
    <lineage>
        <taxon>Bacteria</taxon>
        <taxon>Pseudomonadati</taxon>
        <taxon>Pseudomonadota</taxon>
        <taxon>Gammaproteobacteria</taxon>
        <taxon>Candidatus Kentrum</taxon>
    </lineage>
</organism>
<evidence type="ECO:0000256" key="4">
    <source>
        <dbReference type="ARBA" id="ARBA00022833"/>
    </source>
</evidence>
<evidence type="ECO:0000256" key="2">
    <source>
        <dbReference type="ARBA" id="ARBA00022723"/>
    </source>
</evidence>
<dbReference type="Pfam" id="PF04002">
    <property type="entry name" value="RadC"/>
    <property type="match status" value="1"/>
</dbReference>
<dbReference type="InterPro" id="IPR025657">
    <property type="entry name" value="RadC_JAB"/>
</dbReference>
<dbReference type="InterPro" id="IPR001405">
    <property type="entry name" value="UPF0758"/>
</dbReference>
<dbReference type="GO" id="GO:0046872">
    <property type="term" value="F:metal ion binding"/>
    <property type="evidence" value="ECO:0007669"/>
    <property type="project" value="UniProtKB-KW"/>
</dbReference>
<dbReference type="PANTHER" id="PTHR30471">
    <property type="entry name" value="DNA REPAIR PROTEIN RADC"/>
    <property type="match status" value="1"/>
</dbReference>
<keyword evidence="4" id="KW-0862">Zinc</keyword>
<dbReference type="GO" id="GO:0008237">
    <property type="term" value="F:metallopeptidase activity"/>
    <property type="evidence" value="ECO:0007669"/>
    <property type="project" value="UniProtKB-KW"/>
</dbReference>
<evidence type="ECO:0000259" key="6">
    <source>
        <dbReference type="PROSITE" id="PS50249"/>
    </source>
</evidence>
<dbReference type="PANTHER" id="PTHR30471:SF3">
    <property type="entry name" value="UPF0758 PROTEIN YEES-RELATED"/>
    <property type="match status" value="1"/>
</dbReference>
<feature type="domain" description="MPN" evidence="6">
    <location>
        <begin position="12"/>
        <end position="114"/>
    </location>
</feature>
<evidence type="ECO:0000256" key="5">
    <source>
        <dbReference type="ARBA" id="ARBA00023049"/>
    </source>
</evidence>
<dbReference type="InterPro" id="IPR037518">
    <property type="entry name" value="MPN"/>
</dbReference>
<sequence>MNIRLTAQEKIKVMNGEDLFAIMQKILLREAKIDREKEHFWIVGLDADNRILFIELVALSGVTSGTVKPMEVFRVAVLKNAVSAILVHNHTAENTTPSGAHFLVGGGRPVACDA</sequence>
<dbReference type="AlphaFoldDB" id="A0A450RYU9"/>
<evidence type="ECO:0000256" key="1">
    <source>
        <dbReference type="ARBA" id="ARBA00022670"/>
    </source>
</evidence>
<evidence type="ECO:0000256" key="3">
    <source>
        <dbReference type="ARBA" id="ARBA00022801"/>
    </source>
</evidence>
<keyword evidence="5" id="KW-0482">Metalloprotease</keyword>
<gene>
    <name evidence="7" type="ORF">BECKDK2373B_GA0170837_100766</name>
</gene>
<dbReference type="Gene3D" id="3.40.140.10">
    <property type="entry name" value="Cytidine Deaminase, domain 2"/>
    <property type="match status" value="1"/>
</dbReference>
<dbReference type="GO" id="GO:0006508">
    <property type="term" value="P:proteolysis"/>
    <property type="evidence" value="ECO:0007669"/>
    <property type="project" value="UniProtKB-KW"/>
</dbReference>
<keyword evidence="2" id="KW-0479">Metal-binding</keyword>
<keyword evidence="1" id="KW-0645">Protease</keyword>